<organism evidence="1 2">
    <name type="scientific">Nocardioides panzhihuensis</name>
    <dbReference type="NCBI Taxonomy" id="860243"/>
    <lineage>
        <taxon>Bacteria</taxon>
        <taxon>Bacillati</taxon>
        <taxon>Actinomycetota</taxon>
        <taxon>Actinomycetes</taxon>
        <taxon>Propionibacteriales</taxon>
        <taxon>Nocardioidaceae</taxon>
        <taxon>Nocardioides</taxon>
    </lineage>
</organism>
<keyword evidence="1" id="KW-0560">Oxidoreductase</keyword>
<evidence type="ECO:0000313" key="2">
    <source>
        <dbReference type="Proteomes" id="UP000564496"/>
    </source>
</evidence>
<dbReference type="InterPro" id="IPR027266">
    <property type="entry name" value="TrmE/GcvT-like"/>
</dbReference>
<dbReference type="Proteomes" id="UP000564496">
    <property type="component" value="Unassembled WGS sequence"/>
</dbReference>
<name>A0A7Z0DNS8_9ACTN</name>
<dbReference type="EMBL" id="JACBZR010000001">
    <property type="protein sequence ID" value="NYI78887.1"/>
    <property type="molecule type" value="Genomic_DNA"/>
</dbReference>
<dbReference type="AlphaFoldDB" id="A0A7Z0DNS8"/>
<dbReference type="GO" id="GO:0008115">
    <property type="term" value="F:sarcosine oxidase activity"/>
    <property type="evidence" value="ECO:0007669"/>
    <property type="project" value="UniProtKB-EC"/>
</dbReference>
<protein>
    <submittedName>
        <fullName evidence="1">Sarcosine oxidase subunit gamma</fullName>
        <ecNumber evidence="1">1.5.3.1</ecNumber>
    </submittedName>
</protein>
<dbReference type="Gene3D" id="3.30.70.1520">
    <property type="entry name" value="Heterotetrameric sarcosine oxidase"/>
    <property type="match status" value="1"/>
</dbReference>
<dbReference type="Gene3D" id="3.30.1360.120">
    <property type="entry name" value="Probable tRNA modification gtpase trme, domain 1"/>
    <property type="match status" value="1"/>
</dbReference>
<proteinExistence type="predicted"/>
<comment type="caution">
    <text evidence="1">The sequence shown here is derived from an EMBL/GenBank/DDBJ whole genome shotgun (WGS) entry which is preliminary data.</text>
</comment>
<dbReference type="RefSeq" id="WP_179659186.1">
    <property type="nucleotide sequence ID" value="NZ_JACBZR010000001.1"/>
</dbReference>
<dbReference type="InterPro" id="IPR007375">
    <property type="entry name" value="SoxG"/>
</dbReference>
<evidence type="ECO:0000313" key="1">
    <source>
        <dbReference type="EMBL" id="NYI78887.1"/>
    </source>
</evidence>
<gene>
    <name evidence="1" type="ORF">BJ988_003535</name>
</gene>
<sequence>MVETTIEPLDKTINDLRVSPAQHLHGDFIDAGVAGARGVRVREEQFLTMVGLRVPIGSPDRDRLAPVLGTELPARCGEVAIGHDVAVLWLSPDEYLVISQSVGGSTLVSYLRAGAAAGDSAVLDLSANRTTIRLEGPSARAVLEKGCPLDLHPRAFSPGTAVATSIGRVPVLLWKVENESYRILPRASYADFLGRWLIDAMAEFKVISTGSIHRVSTSSMHRLGSG</sequence>
<dbReference type="SUPFAM" id="SSF103025">
    <property type="entry name" value="Folate-binding domain"/>
    <property type="match status" value="1"/>
</dbReference>
<dbReference type="Pfam" id="PF04268">
    <property type="entry name" value="SoxG"/>
    <property type="match status" value="1"/>
</dbReference>
<dbReference type="EC" id="1.5.3.1" evidence="1"/>
<keyword evidence="2" id="KW-1185">Reference proteome</keyword>
<reference evidence="1 2" key="1">
    <citation type="submission" date="2020-07" db="EMBL/GenBank/DDBJ databases">
        <title>Sequencing the genomes of 1000 actinobacteria strains.</title>
        <authorList>
            <person name="Klenk H.-P."/>
        </authorList>
    </citation>
    <scope>NUCLEOTIDE SEQUENCE [LARGE SCALE GENOMIC DNA]</scope>
    <source>
        <strain evidence="1 2">DSM 26487</strain>
    </source>
</reference>
<accession>A0A7Z0DNS8</accession>